<keyword evidence="2" id="KW-1185">Reference proteome</keyword>
<dbReference type="Proteomes" id="UP000814033">
    <property type="component" value="Unassembled WGS sequence"/>
</dbReference>
<protein>
    <submittedName>
        <fullName evidence="1">Uncharacterized protein</fullName>
    </submittedName>
</protein>
<sequence length="752" mass="84376">MPDDGSGDNRTDDSDSFESTDFDATDSEIAGSDSTGSDSTYSDSTGFGPPDLVDFNHESSTEEKAWDALLRHAMRGASHLAKEDKANPTIDGRRRLVLCQWPRKEDRKAMPRGVAPGKVAGNGLPLWGATLLDFYMVNPSPNIPGYMAIATGSQLAAFCRQVGELEAAEDELRRADREPKPMVLEPHDVGRLVEVVESEVHIGMWTREAKSKVSDLSQQEAKKAKMFDHESYPSPWPLAPFACESTPLLQKRLPFHLLPKKLVVHDPDDTLSVDIQKGDSTDDHGFEFRDKHKNKRRKRTECPDRNRPGPDKTRIYTLKLSLQGLATARADRATAEKEADDPDTAQKTIMIWRDGKPGGDAAGKHGASSDVRAPIVVKIPPPPRVESVPEAHLYLSREKGLGVGNHSHVHIAEWELPRALLVAPRICEDCVAEDGEEQVKQEEAKIAAAARGPQSQSRSEGMSTVIEKMGHIKVTELHYPGVEVEEEEEQTGKGKGKGRAKAPTSERDAGSGTEPALNPKIVEYDREVHEITTRVKWYYEDTDPGCKHRELSQRSVPPTATVRVAAKLSFYGDPQLRLEAINYQRFPKHLFEYWSGYNILPPERDPVPVRPVVPQFYGYYCPDLDHSNNARTEYLSPIMLVEDVGKPIDPTTLNRDDRQECASLLFRLHKAGFLHNSVFERNICMQLGDIQDFPLAKRASDRRFRLIDFGRASWTDSDDREYWDDWLRLEAVEVNRLFKTGMESLPLIHGQQ</sequence>
<proteinExistence type="predicted"/>
<name>A0ACB8RT54_9AGAM</name>
<dbReference type="EMBL" id="MU275917">
    <property type="protein sequence ID" value="KAI0046801.1"/>
    <property type="molecule type" value="Genomic_DNA"/>
</dbReference>
<evidence type="ECO:0000313" key="2">
    <source>
        <dbReference type="Proteomes" id="UP000814033"/>
    </source>
</evidence>
<reference evidence="1" key="2">
    <citation type="journal article" date="2022" name="New Phytol.">
        <title>Evolutionary transition to the ectomycorrhizal habit in the genomes of a hyperdiverse lineage of mushroom-forming fungi.</title>
        <authorList>
            <person name="Looney B."/>
            <person name="Miyauchi S."/>
            <person name="Morin E."/>
            <person name="Drula E."/>
            <person name="Courty P.E."/>
            <person name="Kohler A."/>
            <person name="Kuo A."/>
            <person name="LaButti K."/>
            <person name="Pangilinan J."/>
            <person name="Lipzen A."/>
            <person name="Riley R."/>
            <person name="Andreopoulos W."/>
            <person name="He G."/>
            <person name="Johnson J."/>
            <person name="Nolan M."/>
            <person name="Tritt A."/>
            <person name="Barry K.W."/>
            <person name="Grigoriev I.V."/>
            <person name="Nagy L.G."/>
            <person name="Hibbett D."/>
            <person name="Henrissat B."/>
            <person name="Matheny P.B."/>
            <person name="Labbe J."/>
            <person name="Martin F.M."/>
        </authorList>
    </citation>
    <scope>NUCLEOTIDE SEQUENCE</scope>
    <source>
        <strain evidence="1">FP105234-sp</strain>
    </source>
</reference>
<organism evidence="1 2">
    <name type="scientific">Auriscalpium vulgare</name>
    <dbReference type="NCBI Taxonomy" id="40419"/>
    <lineage>
        <taxon>Eukaryota</taxon>
        <taxon>Fungi</taxon>
        <taxon>Dikarya</taxon>
        <taxon>Basidiomycota</taxon>
        <taxon>Agaricomycotina</taxon>
        <taxon>Agaricomycetes</taxon>
        <taxon>Russulales</taxon>
        <taxon>Auriscalpiaceae</taxon>
        <taxon>Auriscalpium</taxon>
    </lineage>
</organism>
<comment type="caution">
    <text evidence="1">The sequence shown here is derived from an EMBL/GenBank/DDBJ whole genome shotgun (WGS) entry which is preliminary data.</text>
</comment>
<reference evidence="1" key="1">
    <citation type="submission" date="2021-02" db="EMBL/GenBank/DDBJ databases">
        <authorList>
            <consortium name="DOE Joint Genome Institute"/>
            <person name="Ahrendt S."/>
            <person name="Looney B.P."/>
            <person name="Miyauchi S."/>
            <person name="Morin E."/>
            <person name="Drula E."/>
            <person name="Courty P.E."/>
            <person name="Chicoki N."/>
            <person name="Fauchery L."/>
            <person name="Kohler A."/>
            <person name="Kuo A."/>
            <person name="Labutti K."/>
            <person name="Pangilinan J."/>
            <person name="Lipzen A."/>
            <person name="Riley R."/>
            <person name="Andreopoulos W."/>
            <person name="He G."/>
            <person name="Johnson J."/>
            <person name="Barry K.W."/>
            <person name="Grigoriev I.V."/>
            <person name="Nagy L."/>
            <person name="Hibbett D."/>
            <person name="Henrissat B."/>
            <person name="Matheny P.B."/>
            <person name="Labbe J."/>
            <person name="Martin F."/>
        </authorList>
    </citation>
    <scope>NUCLEOTIDE SEQUENCE</scope>
    <source>
        <strain evidence="1">FP105234-sp</strain>
    </source>
</reference>
<evidence type="ECO:0000313" key="1">
    <source>
        <dbReference type="EMBL" id="KAI0046801.1"/>
    </source>
</evidence>
<gene>
    <name evidence="1" type="ORF">FA95DRAFT_1559755</name>
</gene>
<accession>A0ACB8RT54</accession>